<name>A0A7G6VRZ1_9SPHN</name>
<keyword evidence="3" id="KW-0378">Hydrolase</keyword>
<dbReference type="EMBL" id="CP060052">
    <property type="protein sequence ID" value="QNE04506.1"/>
    <property type="molecule type" value="Genomic_DNA"/>
</dbReference>
<dbReference type="InterPro" id="IPR036691">
    <property type="entry name" value="Endo/exonu/phosph_ase_sf"/>
</dbReference>
<evidence type="ECO:0000256" key="1">
    <source>
        <dbReference type="SAM" id="Phobius"/>
    </source>
</evidence>
<dbReference type="AlphaFoldDB" id="A0A7G6VRZ1"/>
<accession>A0A7G6VRZ1</accession>
<dbReference type="GO" id="GO:0004519">
    <property type="term" value="F:endonuclease activity"/>
    <property type="evidence" value="ECO:0007669"/>
    <property type="project" value="UniProtKB-KW"/>
</dbReference>
<feature type="transmembrane region" description="Helical" evidence="1">
    <location>
        <begin position="37"/>
        <end position="55"/>
    </location>
</feature>
<keyword evidence="1" id="KW-1133">Transmembrane helix</keyword>
<evidence type="ECO:0000259" key="2">
    <source>
        <dbReference type="Pfam" id="PF03372"/>
    </source>
</evidence>
<keyword evidence="3" id="KW-0540">Nuclease</keyword>
<keyword evidence="3" id="KW-0269">Exonuclease</keyword>
<feature type="domain" description="Endonuclease/exonuclease/phosphatase" evidence="2">
    <location>
        <begin position="109"/>
        <end position="311"/>
    </location>
</feature>
<evidence type="ECO:0000313" key="4">
    <source>
        <dbReference type="Proteomes" id="UP000515297"/>
    </source>
</evidence>
<gene>
    <name evidence="3" type="ORF">H4O24_11065</name>
</gene>
<proteinExistence type="predicted"/>
<organism evidence="3 4">
    <name type="scientific">Croceicoccus marinus</name>
    <dbReference type="NCBI Taxonomy" id="450378"/>
    <lineage>
        <taxon>Bacteria</taxon>
        <taxon>Pseudomonadati</taxon>
        <taxon>Pseudomonadota</taxon>
        <taxon>Alphaproteobacteria</taxon>
        <taxon>Sphingomonadales</taxon>
        <taxon>Erythrobacteraceae</taxon>
        <taxon>Croceicoccus</taxon>
    </lineage>
</organism>
<sequence length="322" mass="35938">MKTFGIAIFLVAILMLVAVLASLVPTDAWFVRTVDLVREPMAYAAAILLVIALFVKASVRWATVLSLGLVIVINVWRIWPYSALASTQLPLADAAPRADGQCFTALAANVKVKNTQYAMLADQLRRYDPDVLFLMETDAKWIEELEPVISRYGHVQRHPQPEAFGLVFATRLPVLKSNVVENTHRDTPTLYATLQPEGSRPVEFIGLHPKPPLPGWNTEERDENIVNAGVQTPDRLPDAFVMGDFNDVPWSSTTEKFRETGDWRDPRIGRGTYPTFPSDYKIVGWPLDQLMLKGDLDLVSFEVLPDNGSDHRAMLAHLCASS</sequence>
<keyword evidence="1" id="KW-0812">Transmembrane</keyword>
<keyword evidence="1" id="KW-0472">Membrane</keyword>
<keyword evidence="3" id="KW-0255">Endonuclease</keyword>
<dbReference type="Gene3D" id="3.60.10.10">
    <property type="entry name" value="Endonuclease/exonuclease/phosphatase"/>
    <property type="match status" value="1"/>
</dbReference>
<reference evidence="3 4" key="1">
    <citation type="submission" date="2020-08" db="EMBL/GenBank/DDBJ databases">
        <authorList>
            <person name="Liu G."/>
            <person name="Sun C."/>
        </authorList>
    </citation>
    <scope>NUCLEOTIDE SEQUENCE [LARGE SCALE GENOMIC DNA]</scope>
    <source>
        <strain evidence="3 4">OT19</strain>
    </source>
</reference>
<dbReference type="Proteomes" id="UP000515297">
    <property type="component" value="Chromosome"/>
</dbReference>
<dbReference type="GO" id="GO:0004527">
    <property type="term" value="F:exonuclease activity"/>
    <property type="evidence" value="ECO:0007669"/>
    <property type="project" value="UniProtKB-KW"/>
</dbReference>
<evidence type="ECO:0000313" key="3">
    <source>
        <dbReference type="EMBL" id="QNE04506.1"/>
    </source>
</evidence>
<protein>
    <submittedName>
        <fullName evidence="3">Endonuclease/exonuclease/phosphatase family protein</fullName>
    </submittedName>
</protein>
<feature type="transmembrane region" description="Helical" evidence="1">
    <location>
        <begin position="62"/>
        <end position="79"/>
    </location>
</feature>
<dbReference type="InterPro" id="IPR005135">
    <property type="entry name" value="Endo/exonuclease/phosphatase"/>
</dbReference>
<dbReference type="Pfam" id="PF03372">
    <property type="entry name" value="Exo_endo_phos"/>
    <property type="match status" value="1"/>
</dbReference>
<dbReference type="SUPFAM" id="SSF56219">
    <property type="entry name" value="DNase I-like"/>
    <property type="match status" value="1"/>
</dbReference>